<gene>
    <name evidence="8" type="ORF">PBRA_001114</name>
</gene>
<dbReference type="PANTHER" id="PTHR12841">
    <property type="entry name" value="PROTEIN UNC-50 HOMOLOG"/>
    <property type="match status" value="1"/>
</dbReference>
<dbReference type="STRING" id="37360.A0A0G4IV60"/>
<evidence type="ECO:0000256" key="6">
    <source>
        <dbReference type="SAM" id="MobiDB-lite"/>
    </source>
</evidence>
<evidence type="ECO:0000256" key="2">
    <source>
        <dbReference type="ARBA" id="ARBA00006293"/>
    </source>
</evidence>
<keyword evidence="5 7" id="KW-0472">Membrane</keyword>
<keyword evidence="4 7" id="KW-1133">Transmembrane helix</keyword>
<feature type="transmembrane region" description="Helical" evidence="7">
    <location>
        <begin position="169"/>
        <end position="190"/>
    </location>
</feature>
<evidence type="ECO:0000256" key="3">
    <source>
        <dbReference type="ARBA" id="ARBA00022692"/>
    </source>
</evidence>
<dbReference type="PANTHER" id="PTHR12841:SF6">
    <property type="entry name" value="PROTEIN UNC-50 HOMOLOG"/>
    <property type="match status" value="1"/>
</dbReference>
<feature type="region of interest" description="Disordered" evidence="6">
    <location>
        <begin position="12"/>
        <end position="31"/>
    </location>
</feature>
<reference evidence="8 9" key="1">
    <citation type="submission" date="2015-02" db="EMBL/GenBank/DDBJ databases">
        <authorList>
            <person name="Chooi Y.-H."/>
        </authorList>
    </citation>
    <scope>NUCLEOTIDE SEQUENCE [LARGE SCALE GENOMIC DNA]</scope>
    <source>
        <strain evidence="8">E3</strain>
    </source>
</reference>
<dbReference type="Pfam" id="PF05216">
    <property type="entry name" value="UNC-50"/>
    <property type="match status" value="1"/>
</dbReference>
<feature type="transmembrane region" description="Helical" evidence="7">
    <location>
        <begin position="202"/>
        <end position="222"/>
    </location>
</feature>
<feature type="compositionally biased region" description="Low complexity" evidence="6">
    <location>
        <begin position="18"/>
        <end position="27"/>
    </location>
</feature>
<evidence type="ECO:0000256" key="5">
    <source>
        <dbReference type="ARBA" id="ARBA00023136"/>
    </source>
</evidence>
<keyword evidence="3 7" id="KW-0812">Transmembrane</keyword>
<dbReference type="GO" id="GO:0000139">
    <property type="term" value="C:Golgi membrane"/>
    <property type="evidence" value="ECO:0007669"/>
    <property type="project" value="TreeGrafter"/>
</dbReference>
<dbReference type="EMBL" id="CDSF01000090">
    <property type="protein sequence ID" value="CEO99208.1"/>
    <property type="molecule type" value="Genomic_DNA"/>
</dbReference>
<dbReference type="InterPro" id="IPR007881">
    <property type="entry name" value="UNC-50"/>
</dbReference>
<evidence type="ECO:0000256" key="4">
    <source>
        <dbReference type="ARBA" id="ARBA00022989"/>
    </source>
</evidence>
<evidence type="ECO:0000313" key="8">
    <source>
        <dbReference type="EMBL" id="CEO99208.1"/>
    </source>
</evidence>
<keyword evidence="9" id="KW-1185">Reference proteome</keyword>
<dbReference type="OrthoDB" id="10027013at2759"/>
<evidence type="ECO:0000256" key="7">
    <source>
        <dbReference type="SAM" id="Phobius"/>
    </source>
</evidence>
<name>A0A0G4IV60_PLABS</name>
<evidence type="ECO:0000256" key="1">
    <source>
        <dbReference type="ARBA" id="ARBA00004141"/>
    </source>
</evidence>
<accession>A0A0G4IV60</accession>
<feature type="transmembrane region" description="Helical" evidence="7">
    <location>
        <begin position="127"/>
        <end position="149"/>
    </location>
</feature>
<evidence type="ECO:0000313" key="9">
    <source>
        <dbReference type="Proteomes" id="UP000039324"/>
    </source>
</evidence>
<dbReference type="OMA" id="YRNFMYR"/>
<proteinExistence type="inferred from homology"/>
<feature type="transmembrane region" description="Helical" evidence="7">
    <location>
        <begin position="242"/>
        <end position="266"/>
    </location>
</feature>
<sequence length="284" mass="32423">MISGAEILEIGAGPPRSPSLSFSSRGSTQRRFSVSRPRSLFGMAPEYLQRILSYNQMDFQYACSQMVSLCRSPSAVYKSTKLRKQIKNQWARDDPAFVVIVLFFMTVSAVSFSIAFGFVSVWHFARLVLGAVLFDFLGIGAFIATVGWYLANQYMRVQRIITIDQTVEWLYAFDIHCNAFFPVFLLLYVLQFYLSPLLLAKSFLSTLFANTLYAAAFCYYHYVSFLGYNALPFLQNTQWFLYPTVLIAAAYVLSLLFQFNVAYFFLHIPTRAARGPEGRTLGRY</sequence>
<dbReference type="Proteomes" id="UP000039324">
    <property type="component" value="Unassembled WGS sequence"/>
</dbReference>
<organism evidence="8 9">
    <name type="scientific">Plasmodiophora brassicae</name>
    <name type="common">Clubroot disease agent</name>
    <dbReference type="NCBI Taxonomy" id="37360"/>
    <lineage>
        <taxon>Eukaryota</taxon>
        <taxon>Sar</taxon>
        <taxon>Rhizaria</taxon>
        <taxon>Endomyxa</taxon>
        <taxon>Phytomyxea</taxon>
        <taxon>Plasmodiophorida</taxon>
        <taxon>Plasmodiophoridae</taxon>
        <taxon>Plasmodiophora</taxon>
    </lineage>
</organism>
<dbReference type="AlphaFoldDB" id="A0A0G4IV60"/>
<feature type="transmembrane region" description="Helical" evidence="7">
    <location>
        <begin position="96"/>
        <end position="120"/>
    </location>
</feature>
<comment type="similarity">
    <text evidence="2">Belongs to the unc-50 family.</text>
</comment>
<protein>
    <submittedName>
        <fullName evidence="8">Uncharacterized protein</fullName>
    </submittedName>
</protein>
<comment type="subcellular location">
    <subcellularLocation>
        <location evidence="1">Membrane</location>
        <topology evidence="1">Multi-pass membrane protein</topology>
    </subcellularLocation>
</comment>